<dbReference type="KEGG" id="maqu:Maq22A_c04075"/>
<dbReference type="EMBL" id="AP014704">
    <property type="protein sequence ID" value="BAQ44241.1"/>
    <property type="molecule type" value="Genomic_DNA"/>
</dbReference>
<dbReference type="OrthoDB" id="9935530at2"/>
<organism evidence="1 2">
    <name type="scientific">Methylobacterium aquaticum</name>
    <dbReference type="NCBI Taxonomy" id="270351"/>
    <lineage>
        <taxon>Bacteria</taxon>
        <taxon>Pseudomonadati</taxon>
        <taxon>Pseudomonadota</taxon>
        <taxon>Alphaproteobacteria</taxon>
        <taxon>Hyphomicrobiales</taxon>
        <taxon>Methylobacteriaceae</taxon>
        <taxon>Methylobacterium</taxon>
    </lineage>
</organism>
<reference evidence="2" key="2">
    <citation type="submission" date="2015-01" db="EMBL/GenBank/DDBJ databases">
        <title>Complete genome sequence of Methylobacterium aquaticum strain 22A.</title>
        <authorList>
            <person name="Tani A."/>
            <person name="Ogura Y."/>
            <person name="Hayashi T."/>
        </authorList>
    </citation>
    <scope>NUCLEOTIDE SEQUENCE [LARGE SCALE GENOMIC DNA]</scope>
    <source>
        <strain evidence="2">MA-22A</strain>
    </source>
</reference>
<dbReference type="RefSeq" id="WP_060845789.1">
    <property type="nucleotide sequence ID" value="NZ_AP014704.1"/>
</dbReference>
<dbReference type="STRING" id="270351.Maq22A_c04075"/>
<protein>
    <submittedName>
        <fullName evidence="1">Uncharacterized protein</fullName>
    </submittedName>
</protein>
<reference evidence="1 2" key="1">
    <citation type="journal article" date="2015" name="Genome Announc.">
        <title>Complete Genome Sequence of Methylobacterium aquaticum Strain 22A, Isolated from Racomitrium japonicum Moss.</title>
        <authorList>
            <person name="Tani A."/>
            <person name="Ogura Y."/>
            <person name="Hayashi T."/>
            <person name="Kimbara K."/>
        </authorList>
    </citation>
    <scope>NUCLEOTIDE SEQUENCE [LARGE SCALE GENOMIC DNA]</scope>
    <source>
        <strain evidence="1 2">MA-22A</strain>
    </source>
</reference>
<sequence length="86" mass="9582">MSRPSLTEAASNLDVELDAALYTSRALRLILFDLEGIGLTKDARRAAAELAFTVEMKLEEVRESFDITERYRRAGRDVPPVKAGRA</sequence>
<dbReference type="PATRIC" id="fig|270351.10.peg.790"/>
<evidence type="ECO:0000313" key="2">
    <source>
        <dbReference type="Proteomes" id="UP000061432"/>
    </source>
</evidence>
<name>A0A0C6EW75_9HYPH</name>
<dbReference type="AlphaFoldDB" id="A0A0C6EW75"/>
<proteinExistence type="predicted"/>
<dbReference type="Proteomes" id="UP000061432">
    <property type="component" value="Chromosome"/>
</dbReference>
<evidence type="ECO:0000313" key="1">
    <source>
        <dbReference type="EMBL" id="BAQ44241.1"/>
    </source>
</evidence>
<accession>A0A0C6EW75</accession>
<gene>
    <name evidence="1" type="ORF">Maq22A_c04075</name>
</gene>